<sequence length="121" mass="13606">MNEPLCPCCLLKCSSSSHSSSNSFFLHKVLIYLSIKSMDEQLMDFFIYKKKQPPITLSFLCKIFCLSIAGITLMQNYVIIGVRYNSPTLASALANLILAFTFLLVVIFKFVSATMPFVFVV</sequence>
<feature type="transmembrane region" description="Helical" evidence="4">
    <location>
        <begin position="59"/>
        <end position="80"/>
    </location>
</feature>
<dbReference type="GO" id="GO:0022857">
    <property type="term" value="F:transmembrane transporter activity"/>
    <property type="evidence" value="ECO:0007669"/>
    <property type="project" value="InterPro"/>
</dbReference>
<proteinExistence type="predicted"/>
<feature type="transmembrane region" description="Helical" evidence="4">
    <location>
        <begin position="92"/>
        <end position="120"/>
    </location>
</feature>
<dbReference type="GO" id="GO:0016020">
    <property type="term" value="C:membrane"/>
    <property type="evidence" value="ECO:0007669"/>
    <property type="project" value="InterPro"/>
</dbReference>
<dbReference type="PANTHER" id="PTHR31218">
    <property type="entry name" value="WAT1-RELATED PROTEIN"/>
    <property type="match status" value="1"/>
</dbReference>
<dbReference type="Proteomes" id="UP000325315">
    <property type="component" value="Unassembled WGS sequence"/>
</dbReference>
<reference evidence="5" key="1">
    <citation type="submission" date="2019-08" db="EMBL/GenBank/DDBJ databases">
        <authorList>
            <person name="Liu F."/>
        </authorList>
    </citation>
    <scope>NUCLEOTIDE SEQUENCE [LARGE SCALE GENOMIC DNA]</scope>
    <source>
        <strain evidence="5">PA1801</strain>
        <tissue evidence="5">Leaf</tissue>
    </source>
</reference>
<gene>
    <name evidence="5" type="ORF">EPI10_032267</name>
</gene>
<name>A0A5B6X2Y6_9ROSI</name>
<dbReference type="EMBL" id="SMMG02000001">
    <property type="protein sequence ID" value="KAA3488520.1"/>
    <property type="molecule type" value="Genomic_DNA"/>
</dbReference>
<evidence type="ECO:0000256" key="3">
    <source>
        <dbReference type="ARBA" id="ARBA00023136"/>
    </source>
</evidence>
<comment type="caution">
    <text evidence="5">The sequence shown here is derived from an EMBL/GenBank/DDBJ whole genome shotgun (WGS) entry which is preliminary data.</text>
</comment>
<evidence type="ECO:0000256" key="4">
    <source>
        <dbReference type="SAM" id="Phobius"/>
    </source>
</evidence>
<organism evidence="5 6">
    <name type="scientific">Gossypium australe</name>
    <dbReference type="NCBI Taxonomy" id="47621"/>
    <lineage>
        <taxon>Eukaryota</taxon>
        <taxon>Viridiplantae</taxon>
        <taxon>Streptophyta</taxon>
        <taxon>Embryophyta</taxon>
        <taxon>Tracheophyta</taxon>
        <taxon>Spermatophyta</taxon>
        <taxon>Magnoliopsida</taxon>
        <taxon>eudicotyledons</taxon>
        <taxon>Gunneridae</taxon>
        <taxon>Pentapetalae</taxon>
        <taxon>rosids</taxon>
        <taxon>malvids</taxon>
        <taxon>Malvales</taxon>
        <taxon>Malvaceae</taxon>
        <taxon>Malvoideae</taxon>
        <taxon>Gossypium</taxon>
    </lineage>
</organism>
<keyword evidence="3 4" id="KW-0472">Membrane</keyword>
<dbReference type="InterPro" id="IPR030184">
    <property type="entry name" value="WAT1-related"/>
</dbReference>
<dbReference type="OrthoDB" id="1000416at2759"/>
<keyword evidence="6" id="KW-1185">Reference proteome</keyword>
<keyword evidence="1 4" id="KW-0812">Transmembrane</keyword>
<evidence type="ECO:0000256" key="1">
    <source>
        <dbReference type="ARBA" id="ARBA00022692"/>
    </source>
</evidence>
<protein>
    <submittedName>
        <fullName evidence="5">WAT1-related protein isoform X2</fullName>
    </submittedName>
</protein>
<keyword evidence="2 4" id="KW-1133">Transmembrane helix</keyword>
<accession>A0A5B6X2Y6</accession>
<dbReference type="AlphaFoldDB" id="A0A5B6X2Y6"/>
<evidence type="ECO:0000313" key="5">
    <source>
        <dbReference type="EMBL" id="KAA3488520.1"/>
    </source>
</evidence>
<evidence type="ECO:0000313" key="6">
    <source>
        <dbReference type="Proteomes" id="UP000325315"/>
    </source>
</evidence>
<evidence type="ECO:0000256" key="2">
    <source>
        <dbReference type="ARBA" id="ARBA00022989"/>
    </source>
</evidence>